<reference evidence="4 5" key="1">
    <citation type="journal article" date="2011" name="Appl. Environ. Microbiol.">
        <title>Contribution of a Sodium Ion Gradient to Energy Conservation during Fermentation in the Cyanobacterium Arthrospira (Spirulina) maxima CS-328.</title>
        <authorList>
            <person name="Carrieri D."/>
            <person name="Ananyev G."/>
            <person name="Lenz O."/>
            <person name="Bryant D.A."/>
            <person name="Dismukes G.C."/>
        </authorList>
    </citation>
    <scope>NUCLEOTIDE SEQUENCE [LARGE SCALE GENOMIC DNA]</scope>
    <source>
        <strain evidence="4 5">CS-328</strain>
    </source>
</reference>
<comment type="caution">
    <text evidence="4">The sequence shown here is derived from an EMBL/GenBank/DDBJ whole genome shotgun (WGS) entry which is preliminary data.</text>
</comment>
<keyword evidence="5" id="KW-1185">Reference proteome</keyword>
<dbReference type="PANTHER" id="PTHR37550:SF3">
    <property type="entry name" value="ANTITOXIN VAPB1"/>
    <property type="match status" value="1"/>
</dbReference>
<dbReference type="EMBL" id="ABYK01000011">
    <property type="protein sequence ID" value="EDZ95326.1"/>
    <property type="molecule type" value="Genomic_DNA"/>
</dbReference>
<proteinExistence type="inferred from homology"/>
<comment type="similarity">
    <text evidence="1">Belongs to the VapB family.</text>
</comment>
<dbReference type="InterPro" id="IPR051734">
    <property type="entry name" value="VapB_TA_antitoxins"/>
</dbReference>
<evidence type="ECO:0000313" key="5">
    <source>
        <dbReference type="Proteomes" id="UP000004061"/>
    </source>
</evidence>
<dbReference type="InterPro" id="IPR007159">
    <property type="entry name" value="SpoVT-AbrB_dom"/>
</dbReference>
<organism evidence="4 5">
    <name type="scientific">Limnospira maxima CS-328</name>
    <dbReference type="NCBI Taxonomy" id="513049"/>
    <lineage>
        <taxon>Bacteria</taxon>
        <taxon>Bacillati</taxon>
        <taxon>Cyanobacteriota</taxon>
        <taxon>Cyanophyceae</taxon>
        <taxon>Oscillatoriophycideae</taxon>
        <taxon>Oscillatoriales</taxon>
        <taxon>Sirenicapillariaceae</taxon>
        <taxon>Limnospira</taxon>
    </lineage>
</organism>
<protein>
    <submittedName>
        <fullName evidence="4">SpoVT/AbrB domain protein</fullName>
    </submittedName>
</protein>
<sequence>MDTAKLFMSGNSQAVLLPKSYRFSGDEVVIKRLGNAVVLLPKENPWQVMFDALEEFPED</sequence>
<dbReference type="Proteomes" id="UP000004061">
    <property type="component" value="Unassembled WGS sequence"/>
</dbReference>
<evidence type="ECO:0000259" key="3">
    <source>
        <dbReference type="PROSITE" id="PS51740"/>
    </source>
</evidence>
<evidence type="ECO:0000313" key="4">
    <source>
        <dbReference type="EMBL" id="EDZ95326.1"/>
    </source>
</evidence>
<dbReference type="InterPro" id="IPR047976">
    <property type="entry name" value="Anti_VapB2-like"/>
</dbReference>
<keyword evidence="2" id="KW-0238">DNA-binding</keyword>
<dbReference type="PANTHER" id="PTHR37550">
    <property type="entry name" value="ANTITOXIN VAPB1"/>
    <property type="match status" value="1"/>
</dbReference>
<dbReference type="Gene3D" id="2.10.260.10">
    <property type="match status" value="1"/>
</dbReference>
<evidence type="ECO:0000256" key="2">
    <source>
        <dbReference type="PROSITE-ProRule" id="PRU01076"/>
    </source>
</evidence>
<name>B5VZC5_LIMMA</name>
<dbReference type="Pfam" id="PF04014">
    <property type="entry name" value="MazE_antitoxin"/>
    <property type="match status" value="1"/>
</dbReference>
<dbReference type="AlphaFoldDB" id="B5VZC5"/>
<feature type="domain" description="SpoVT-AbrB" evidence="3">
    <location>
        <begin position="4"/>
        <end position="44"/>
    </location>
</feature>
<evidence type="ECO:0000256" key="1">
    <source>
        <dbReference type="ARBA" id="ARBA00007924"/>
    </source>
</evidence>
<accession>B5VZC5</accession>
<dbReference type="GO" id="GO:0003677">
    <property type="term" value="F:DNA binding"/>
    <property type="evidence" value="ECO:0007669"/>
    <property type="project" value="UniProtKB-UniRule"/>
</dbReference>
<dbReference type="RefSeq" id="WP_006668967.1">
    <property type="nucleotide sequence ID" value="NZ_ABYK01000011.1"/>
</dbReference>
<dbReference type="SUPFAM" id="SSF89447">
    <property type="entry name" value="AbrB/MazE/MraZ-like"/>
    <property type="match status" value="1"/>
</dbReference>
<gene>
    <name evidence="4" type="ORF">AmaxDRAFT_1927</name>
</gene>
<dbReference type="PROSITE" id="PS51740">
    <property type="entry name" value="SPOVT_ABRB"/>
    <property type="match status" value="1"/>
</dbReference>
<dbReference type="NCBIfam" id="NF040493">
    <property type="entry name" value="TA_anti_VapB"/>
    <property type="match status" value="1"/>
</dbReference>
<dbReference type="InterPro" id="IPR037914">
    <property type="entry name" value="SpoVT-AbrB_sf"/>
</dbReference>